<dbReference type="EMBL" id="JAAGNA010000071">
    <property type="protein sequence ID" value="NEC47393.1"/>
    <property type="molecule type" value="Genomic_DNA"/>
</dbReference>
<feature type="non-terminal residue" evidence="2">
    <location>
        <position position="86"/>
    </location>
</feature>
<evidence type="ECO:0000256" key="1">
    <source>
        <dbReference type="SAM" id="MobiDB-lite"/>
    </source>
</evidence>
<evidence type="ECO:0000313" key="3">
    <source>
        <dbReference type="Proteomes" id="UP000471745"/>
    </source>
</evidence>
<comment type="caution">
    <text evidence="2">The sequence shown here is derived from an EMBL/GenBank/DDBJ whole genome shotgun (WGS) entry which is preliminary data.</text>
</comment>
<dbReference type="AlphaFoldDB" id="A0A9X5CFK8"/>
<organism evidence="2 3">
    <name type="scientific">Actinospica acidiphila</name>
    <dbReference type="NCBI Taxonomy" id="304899"/>
    <lineage>
        <taxon>Bacteria</taxon>
        <taxon>Bacillati</taxon>
        <taxon>Actinomycetota</taxon>
        <taxon>Actinomycetes</taxon>
        <taxon>Catenulisporales</taxon>
        <taxon>Actinospicaceae</taxon>
        <taxon>Actinospica</taxon>
    </lineage>
</organism>
<keyword evidence="3" id="KW-1185">Reference proteome</keyword>
<sequence length="86" mass="9317">MADLQDDLHTAAEVGRADEPYPQEAVVVGPEEYRPVSDPDDAPLDRARAVLAAHPVCDGYSGLPWTLRGLPWYDLDLGESAVDADL</sequence>
<feature type="compositionally biased region" description="Basic and acidic residues" evidence="1">
    <location>
        <begin position="1"/>
        <end position="19"/>
    </location>
</feature>
<proteinExistence type="predicted"/>
<dbReference type="Proteomes" id="UP000471745">
    <property type="component" value="Unassembled WGS sequence"/>
</dbReference>
<feature type="region of interest" description="Disordered" evidence="1">
    <location>
        <begin position="1"/>
        <end position="22"/>
    </location>
</feature>
<gene>
    <name evidence="2" type="ORF">G3I18_02155</name>
</gene>
<protein>
    <submittedName>
        <fullName evidence="2">Membrane dipeptidase</fullName>
    </submittedName>
</protein>
<evidence type="ECO:0000313" key="2">
    <source>
        <dbReference type="EMBL" id="NEC47393.1"/>
    </source>
</evidence>
<accession>A0A9X5CFK8</accession>
<reference evidence="2 3" key="1">
    <citation type="submission" date="2020-01" db="EMBL/GenBank/DDBJ databases">
        <title>Insect and environment-associated Actinomycetes.</title>
        <authorList>
            <person name="Currrie C."/>
            <person name="Chevrette M."/>
            <person name="Carlson C."/>
            <person name="Stubbendieck R."/>
            <person name="Wendt-Pienkowski E."/>
        </authorList>
    </citation>
    <scope>NUCLEOTIDE SEQUENCE [LARGE SCALE GENOMIC DNA]</scope>
    <source>
        <strain evidence="2 3">SID8189</strain>
    </source>
</reference>
<name>A0A9X5CFK8_9ACTN</name>